<dbReference type="PANTHER" id="PTHR43270:SF12">
    <property type="entry name" value="SUCCINYL-DIAMINOPIMELATE DESUCCINYLASE"/>
    <property type="match status" value="1"/>
</dbReference>
<keyword evidence="3" id="KW-0378">Hydrolase</keyword>
<dbReference type="GO" id="GO:0008233">
    <property type="term" value="F:peptidase activity"/>
    <property type="evidence" value="ECO:0007669"/>
    <property type="project" value="UniProtKB-KW"/>
</dbReference>
<dbReference type="Gene3D" id="3.30.70.360">
    <property type="match status" value="1"/>
</dbReference>
<dbReference type="NCBIfam" id="NF005914">
    <property type="entry name" value="PRK07907.1"/>
    <property type="match status" value="1"/>
</dbReference>
<evidence type="ECO:0000313" key="4">
    <source>
        <dbReference type="EMBL" id="PND04188.1"/>
    </source>
</evidence>
<dbReference type="Pfam" id="PF01546">
    <property type="entry name" value="Peptidase_M20"/>
    <property type="match status" value="1"/>
</dbReference>
<evidence type="ECO:0000256" key="1">
    <source>
        <dbReference type="ARBA" id="ARBA00022670"/>
    </source>
</evidence>
<comment type="caution">
    <text evidence="4">The sequence shown here is derived from an EMBL/GenBank/DDBJ whole genome shotgun (WGS) entry which is preliminary data.</text>
</comment>
<dbReference type="GO" id="GO:0046872">
    <property type="term" value="F:metal ion binding"/>
    <property type="evidence" value="ECO:0007669"/>
    <property type="project" value="UniProtKB-KW"/>
</dbReference>
<protein>
    <submittedName>
        <fullName evidence="4">Dipeptidase</fullName>
    </submittedName>
</protein>
<evidence type="ECO:0000256" key="2">
    <source>
        <dbReference type="ARBA" id="ARBA00022723"/>
    </source>
</evidence>
<dbReference type="NCBIfam" id="NF006579">
    <property type="entry name" value="PRK09104.1"/>
    <property type="match status" value="1"/>
</dbReference>
<keyword evidence="1" id="KW-0645">Protease</keyword>
<dbReference type="AlphaFoldDB" id="A0A2N8IB99"/>
<keyword evidence="2" id="KW-0479">Metal-binding</keyword>
<gene>
    <name evidence="4" type="ORF">CXT95_05345</name>
</gene>
<dbReference type="EMBL" id="PJLB01000005">
    <property type="protein sequence ID" value="PND04188.1"/>
    <property type="molecule type" value="Genomic_DNA"/>
</dbReference>
<dbReference type="InterPro" id="IPR002933">
    <property type="entry name" value="Peptidase_M20"/>
</dbReference>
<dbReference type="GO" id="GO:0006508">
    <property type="term" value="P:proteolysis"/>
    <property type="evidence" value="ECO:0007669"/>
    <property type="project" value="UniProtKB-KW"/>
</dbReference>
<evidence type="ECO:0000313" key="5">
    <source>
        <dbReference type="Proteomes" id="UP000236075"/>
    </source>
</evidence>
<dbReference type="Gene3D" id="3.40.630.10">
    <property type="entry name" value="Zn peptidases"/>
    <property type="match status" value="1"/>
</dbReference>
<dbReference type="InterPro" id="IPR011650">
    <property type="entry name" value="Peptidase_M20_dimer"/>
</dbReference>
<dbReference type="SUPFAM" id="SSF53187">
    <property type="entry name" value="Zn-dependent exopeptidases"/>
    <property type="match status" value="1"/>
</dbReference>
<dbReference type="Proteomes" id="UP000236075">
    <property type="component" value="Unassembled WGS sequence"/>
</dbReference>
<proteinExistence type="predicted"/>
<accession>A0A2N8IB99</accession>
<organism evidence="4 5">
    <name type="scientific">Akkermansia muciniphila</name>
    <dbReference type="NCBI Taxonomy" id="239935"/>
    <lineage>
        <taxon>Bacteria</taxon>
        <taxon>Pseudomonadati</taxon>
        <taxon>Verrucomicrobiota</taxon>
        <taxon>Verrucomicrobiia</taxon>
        <taxon>Verrucomicrobiales</taxon>
        <taxon>Akkermansiaceae</taxon>
        <taxon>Akkermansia</taxon>
    </lineage>
</organism>
<name>A0A2N8IB99_9BACT</name>
<dbReference type="RefSeq" id="WP_084042710.1">
    <property type="nucleotide sequence ID" value="NZ_AP021898.1"/>
</dbReference>
<reference evidence="4 5" key="1">
    <citation type="journal article" date="2017" name="BMC Genomics">
        <title>Genome sequencing of 39 Akkermansia muciniphila isolates reveals its population structure, genomic and functional diverisity, and global distribution in mammalian gut microbiotas.</title>
        <authorList>
            <person name="Guo X."/>
            <person name="Li S."/>
            <person name="Zhang J."/>
            <person name="Wu F."/>
            <person name="Li X."/>
            <person name="Wu D."/>
            <person name="Zhang M."/>
            <person name="Ou Z."/>
            <person name="Jie Z."/>
            <person name="Yan Q."/>
            <person name="Li P."/>
            <person name="Yi J."/>
            <person name="Peng Y."/>
        </authorList>
    </citation>
    <scope>NUCLEOTIDE SEQUENCE [LARGE SCALE GENOMIC DNA]</scope>
    <source>
        <strain evidence="4 5">GP28</strain>
    </source>
</reference>
<dbReference type="GeneID" id="60881349"/>
<evidence type="ECO:0000256" key="3">
    <source>
        <dbReference type="ARBA" id="ARBA00022801"/>
    </source>
</evidence>
<dbReference type="NCBIfam" id="NF006053">
    <property type="entry name" value="PRK08201.1"/>
    <property type="match status" value="1"/>
</dbReference>
<dbReference type="InterPro" id="IPR051458">
    <property type="entry name" value="Cyt/Met_Dipeptidase"/>
</dbReference>
<dbReference type="Pfam" id="PF07687">
    <property type="entry name" value="M20_dimer"/>
    <property type="match status" value="1"/>
</dbReference>
<sequence length="465" mass="50443">MECHTLPVDLKPQAWSDEGMNRLDQLATLLRFPSISAQKEHARDVSDCADWLVDKLSGMGLEAKACKTPLHPIVLARSPREEGKPTVLIYGHYDVQPVDPVELWESDPFEPEVRDGKIYARGATDNKGQLFAHILGVEELLRQNGGHLPVNVIFLLEGEEEVGSGSLSQFIKEHREELACDVIVVSDTGMAAPDTPTFSYGLRGLAGAEIIVKGPSADLHSGVFGGAVANPIAALAEIIASFHDEEGRVAVRGFYDGVEPIATWERSMWATVPGMSNEELAQLTGVETVVTEAGFTGAECIFARPTLEINGIGGGYQGEGSKTIIPSHAFAKISCRLVPGQQPERIETLLEEHVKKHSPKGVTVEFRRGHGGNAYVCDPNSEFGLAAQQALEEAFGHKPVLVREGGSIPIIEEMKRVLGADALMLGMCLPDARIHSPNENFPVDLFSKGIDMSQILLRRLGQIKH</sequence>
<dbReference type="PANTHER" id="PTHR43270">
    <property type="entry name" value="BETA-ALA-HIS DIPEPTIDASE"/>
    <property type="match status" value="1"/>
</dbReference>